<evidence type="ECO:0000313" key="16">
    <source>
        <dbReference type="EMBL" id="KIW07412.1"/>
    </source>
</evidence>
<dbReference type="Pfam" id="PF08740">
    <property type="entry name" value="BCS1_N"/>
    <property type="match status" value="1"/>
</dbReference>
<dbReference type="RefSeq" id="XP_016217282.1">
    <property type="nucleotide sequence ID" value="XM_016355266.1"/>
</dbReference>
<keyword evidence="3" id="KW-0812">Transmembrane</keyword>
<evidence type="ECO:0000259" key="15">
    <source>
        <dbReference type="SMART" id="SM01024"/>
    </source>
</evidence>
<dbReference type="AlphaFoldDB" id="A0A0D1Z398"/>
<feature type="domain" description="BCS1 N-terminal" evidence="15">
    <location>
        <begin position="55"/>
        <end position="257"/>
    </location>
</feature>
<dbReference type="SMART" id="SM01024">
    <property type="entry name" value="BCS1_N"/>
    <property type="match status" value="1"/>
</dbReference>
<dbReference type="PROSITE" id="PS00674">
    <property type="entry name" value="AAA"/>
    <property type="match status" value="1"/>
</dbReference>
<dbReference type="VEuPathDB" id="FungiDB:PV09_02255"/>
<feature type="compositionally biased region" description="Basic and acidic residues" evidence="13">
    <location>
        <begin position="358"/>
        <end position="374"/>
    </location>
</feature>
<dbReference type="GO" id="GO:0016887">
    <property type="term" value="F:ATP hydrolysis activity"/>
    <property type="evidence" value="ECO:0007669"/>
    <property type="project" value="InterPro"/>
</dbReference>
<comment type="catalytic activity">
    <reaction evidence="11">
        <text>ATP + H2O = ADP + phosphate + H(+)</text>
        <dbReference type="Rhea" id="RHEA:13065"/>
        <dbReference type="ChEBI" id="CHEBI:15377"/>
        <dbReference type="ChEBI" id="CHEBI:15378"/>
        <dbReference type="ChEBI" id="CHEBI:30616"/>
        <dbReference type="ChEBI" id="CHEBI:43474"/>
        <dbReference type="ChEBI" id="CHEBI:456216"/>
    </reaction>
    <physiologicalReaction direction="left-to-right" evidence="11">
        <dbReference type="Rhea" id="RHEA:13066"/>
    </physiologicalReaction>
</comment>
<organism evidence="16 17">
    <name type="scientific">Verruconis gallopava</name>
    <dbReference type="NCBI Taxonomy" id="253628"/>
    <lineage>
        <taxon>Eukaryota</taxon>
        <taxon>Fungi</taxon>
        <taxon>Dikarya</taxon>
        <taxon>Ascomycota</taxon>
        <taxon>Pezizomycotina</taxon>
        <taxon>Dothideomycetes</taxon>
        <taxon>Pleosporomycetidae</taxon>
        <taxon>Venturiales</taxon>
        <taxon>Sympoventuriaceae</taxon>
        <taxon>Verruconis</taxon>
    </lineage>
</organism>
<feature type="region of interest" description="Disordered" evidence="13">
    <location>
        <begin position="358"/>
        <end position="397"/>
    </location>
</feature>
<dbReference type="InterPro" id="IPR003960">
    <property type="entry name" value="ATPase_AAA_CS"/>
</dbReference>
<keyword evidence="17" id="KW-1185">Reference proteome</keyword>
<keyword evidence="7 12" id="KW-0067">ATP-binding</keyword>
<comment type="subcellular location">
    <subcellularLocation>
        <location evidence="1">Mitochondrion inner membrane</location>
        <topology evidence="1">Single-pass membrane protein</topology>
    </subcellularLocation>
</comment>
<evidence type="ECO:0000256" key="9">
    <source>
        <dbReference type="ARBA" id="ARBA00023128"/>
    </source>
</evidence>
<dbReference type="InterPro" id="IPR014851">
    <property type="entry name" value="BCS1_N"/>
</dbReference>
<dbReference type="SUPFAM" id="SSF52540">
    <property type="entry name" value="P-loop containing nucleoside triphosphate hydrolases"/>
    <property type="match status" value="1"/>
</dbReference>
<keyword evidence="8" id="KW-1133">Transmembrane helix</keyword>
<dbReference type="GeneID" id="27310228"/>
<evidence type="ECO:0000256" key="4">
    <source>
        <dbReference type="ARBA" id="ARBA00022741"/>
    </source>
</evidence>
<dbReference type="EMBL" id="KN847533">
    <property type="protein sequence ID" value="KIW07412.1"/>
    <property type="molecule type" value="Genomic_DNA"/>
</dbReference>
<dbReference type="GO" id="GO:0005743">
    <property type="term" value="C:mitochondrial inner membrane"/>
    <property type="evidence" value="ECO:0007669"/>
    <property type="project" value="UniProtKB-SubCell"/>
</dbReference>
<evidence type="ECO:0000256" key="3">
    <source>
        <dbReference type="ARBA" id="ARBA00022692"/>
    </source>
</evidence>
<dbReference type="HOGENOM" id="CLU_010189_4_2_1"/>
<evidence type="ECO:0000256" key="2">
    <source>
        <dbReference type="ARBA" id="ARBA00007448"/>
    </source>
</evidence>
<dbReference type="InterPro" id="IPR003959">
    <property type="entry name" value="ATPase_AAA_core"/>
</dbReference>
<accession>A0A0D1Z398</accession>
<evidence type="ECO:0000256" key="10">
    <source>
        <dbReference type="ARBA" id="ARBA00023136"/>
    </source>
</evidence>
<evidence type="ECO:0000256" key="11">
    <source>
        <dbReference type="ARBA" id="ARBA00048778"/>
    </source>
</evidence>
<evidence type="ECO:0000256" key="8">
    <source>
        <dbReference type="ARBA" id="ARBA00022989"/>
    </source>
</evidence>
<dbReference type="OrthoDB" id="10251412at2759"/>
<keyword evidence="9" id="KW-0496">Mitochondrion</keyword>
<dbReference type="RefSeq" id="XP_016217281.1">
    <property type="nucleotide sequence ID" value="XM_016355265.1"/>
</dbReference>
<dbReference type="Proteomes" id="UP000053259">
    <property type="component" value="Unassembled WGS sequence"/>
</dbReference>
<dbReference type="InterPro" id="IPR057495">
    <property type="entry name" value="AAA_lid_BCS1"/>
</dbReference>
<dbReference type="STRING" id="253628.A0A0D1Z398"/>
<keyword evidence="10" id="KW-0472">Membrane</keyword>
<dbReference type="GO" id="GO:0005524">
    <property type="term" value="F:ATP binding"/>
    <property type="evidence" value="ECO:0007669"/>
    <property type="project" value="UniProtKB-KW"/>
</dbReference>
<evidence type="ECO:0000259" key="14">
    <source>
        <dbReference type="SMART" id="SM00382"/>
    </source>
</evidence>
<evidence type="ECO:0000256" key="13">
    <source>
        <dbReference type="SAM" id="MobiDB-lite"/>
    </source>
</evidence>
<evidence type="ECO:0008006" key="18">
    <source>
        <dbReference type="Google" id="ProtNLM"/>
    </source>
</evidence>
<dbReference type="SMART" id="SM00382">
    <property type="entry name" value="AAA"/>
    <property type="match status" value="1"/>
</dbReference>
<keyword evidence="6" id="KW-0378">Hydrolase</keyword>
<evidence type="ECO:0000256" key="12">
    <source>
        <dbReference type="RuleBase" id="RU003651"/>
    </source>
</evidence>
<reference evidence="16 17" key="1">
    <citation type="submission" date="2015-01" db="EMBL/GenBank/DDBJ databases">
        <title>The Genome Sequence of Ochroconis gallopava CBS43764.</title>
        <authorList>
            <consortium name="The Broad Institute Genomics Platform"/>
            <person name="Cuomo C."/>
            <person name="de Hoog S."/>
            <person name="Gorbushina A."/>
            <person name="Stielow B."/>
            <person name="Teixiera M."/>
            <person name="Abouelleil A."/>
            <person name="Chapman S.B."/>
            <person name="Priest M."/>
            <person name="Young S.K."/>
            <person name="Wortman J."/>
            <person name="Nusbaum C."/>
            <person name="Birren B."/>
        </authorList>
    </citation>
    <scope>NUCLEOTIDE SEQUENCE [LARGE SCALE GENOMIC DNA]</scope>
    <source>
        <strain evidence="16 17">CBS 43764</strain>
    </source>
</reference>
<sequence length="553" mass="62264">MDFYRISRMLKSSAAGGNVTELGLGPGVLDAIVPGYSVISRFLSQALGFDAGSIVSTGLLLFAIAKSWQYVSRTLWFLITEYASSLVYIEEHDELFKSVLDWIASQPVGLKATRLKAVTKQGSSPEEDKTDEHDLSDGKLFHFGKWAAKVPPKYEPYYGSYVFTYKYHLFIFERGRRERATATPWRQTSMDEQHIQIRTLGWSTAPLKDLLAHIKHWAREREHDITVIKRPQSKDTRRREGAWTRITSRPSRPMDTVVLDIEQKRKLIDDVNEYLSPTSPQWYASRGIPLRRGYLFHGPPGTGKSSLCFALAGLFGLDIYVISLLEPTLTESDLQQLFNNLPKRCIVLLEDIDSAGLTREDPSTDSKSDGEIGPRKNNARRGGMWRAGTEPDPTTNGISLSGLLNAIDGVASHEGRVLIMTSNFPEKLDPALIRPGRIDMQVKFTLATKLQIKEIFIRMYSSEPKRFGEEEGNGNQGMVESNTVSRKETFTREELLPLAEAFAGHVPEMTFSPAEVQNFLITRKKNPMKALEEVEVWKNELKATKDLKTGGTN</sequence>
<dbReference type="Pfam" id="PF25426">
    <property type="entry name" value="AAA_lid_BCS1"/>
    <property type="match status" value="1"/>
</dbReference>
<dbReference type="EMBL" id="KN847533">
    <property type="protein sequence ID" value="KIW07413.1"/>
    <property type="molecule type" value="Genomic_DNA"/>
</dbReference>
<keyword evidence="5" id="KW-0999">Mitochondrion inner membrane</keyword>
<keyword evidence="4 12" id="KW-0547">Nucleotide-binding</keyword>
<evidence type="ECO:0000256" key="1">
    <source>
        <dbReference type="ARBA" id="ARBA00004434"/>
    </source>
</evidence>
<evidence type="ECO:0000256" key="6">
    <source>
        <dbReference type="ARBA" id="ARBA00022801"/>
    </source>
</evidence>
<dbReference type="InterPro" id="IPR050747">
    <property type="entry name" value="Mitochondrial_chaperone_BCS1"/>
</dbReference>
<protein>
    <recommendedName>
        <fullName evidence="18">P-loop containing nucleoside triphosphate hydrolase protein</fullName>
    </recommendedName>
</protein>
<comment type="similarity">
    <text evidence="2">Belongs to the AAA ATPase family. BCS1 subfamily.</text>
</comment>
<gene>
    <name evidence="16" type="ORF">PV09_02255</name>
</gene>
<dbReference type="InterPro" id="IPR003593">
    <property type="entry name" value="AAA+_ATPase"/>
</dbReference>
<dbReference type="InterPro" id="IPR027417">
    <property type="entry name" value="P-loop_NTPase"/>
</dbReference>
<dbReference type="PANTHER" id="PTHR23070">
    <property type="entry name" value="BCS1 AAA-TYPE ATPASE"/>
    <property type="match status" value="1"/>
</dbReference>
<evidence type="ECO:0000256" key="7">
    <source>
        <dbReference type="ARBA" id="ARBA00022840"/>
    </source>
</evidence>
<dbReference type="Gene3D" id="3.40.50.300">
    <property type="entry name" value="P-loop containing nucleotide triphosphate hydrolases"/>
    <property type="match status" value="1"/>
</dbReference>
<feature type="domain" description="AAA+ ATPase" evidence="14">
    <location>
        <begin position="290"/>
        <end position="448"/>
    </location>
</feature>
<evidence type="ECO:0000256" key="5">
    <source>
        <dbReference type="ARBA" id="ARBA00022792"/>
    </source>
</evidence>
<evidence type="ECO:0000313" key="17">
    <source>
        <dbReference type="Proteomes" id="UP000053259"/>
    </source>
</evidence>
<name>A0A0D1Z398_9PEZI</name>
<proteinExistence type="inferred from homology"/>
<dbReference type="Pfam" id="PF00004">
    <property type="entry name" value="AAA"/>
    <property type="match status" value="2"/>
</dbReference>